<comment type="catalytic activity">
    <reaction evidence="12">
        <text>L-seryl-[protein] + ATP = O-phospho-L-seryl-[protein] + ADP + H(+)</text>
        <dbReference type="Rhea" id="RHEA:17989"/>
        <dbReference type="Rhea" id="RHEA-COMP:9863"/>
        <dbReference type="Rhea" id="RHEA-COMP:11604"/>
        <dbReference type="ChEBI" id="CHEBI:15378"/>
        <dbReference type="ChEBI" id="CHEBI:29999"/>
        <dbReference type="ChEBI" id="CHEBI:30616"/>
        <dbReference type="ChEBI" id="CHEBI:83421"/>
        <dbReference type="ChEBI" id="CHEBI:456216"/>
        <dbReference type="EC" id="2.7.11.1"/>
    </reaction>
</comment>
<keyword evidence="9" id="KW-0418">Kinase</keyword>
<keyword evidence="8 13" id="KW-0547">Nucleotide-binding</keyword>
<comment type="subunit">
    <text evidence="3">Monomer.</text>
</comment>
<keyword evidence="5" id="KW-0963">Cytoplasm</keyword>
<dbReference type="PROSITE" id="PS00108">
    <property type="entry name" value="PROTEIN_KINASE_ST"/>
    <property type="match status" value="1"/>
</dbReference>
<evidence type="ECO:0000313" key="18">
    <source>
        <dbReference type="Proteomes" id="UP001345219"/>
    </source>
</evidence>
<evidence type="ECO:0000256" key="3">
    <source>
        <dbReference type="ARBA" id="ARBA00011245"/>
    </source>
</evidence>
<dbReference type="GO" id="GO:0004674">
    <property type="term" value="F:protein serine/threonine kinase activity"/>
    <property type="evidence" value="ECO:0007669"/>
    <property type="project" value="UniProtKB-KW"/>
</dbReference>
<dbReference type="FunFam" id="3.30.200.20:FF:000538">
    <property type="entry name" value="Putative Casein kinase I"/>
    <property type="match status" value="1"/>
</dbReference>
<feature type="domain" description="Protein kinase" evidence="16">
    <location>
        <begin position="9"/>
        <end position="277"/>
    </location>
</feature>
<keyword evidence="6 14" id="KW-0723">Serine/threonine-protein kinase</keyword>
<dbReference type="PANTHER" id="PTHR11909">
    <property type="entry name" value="CASEIN KINASE-RELATED"/>
    <property type="match status" value="1"/>
</dbReference>
<feature type="compositionally biased region" description="Basic and acidic residues" evidence="15">
    <location>
        <begin position="342"/>
        <end position="362"/>
    </location>
</feature>
<evidence type="ECO:0000256" key="1">
    <source>
        <dbReference type="ARBA" id="ARBA00004496"/>
    </source>
</evidence>
<dbReference type="InterPro" id="IPR008271">
    <property type="entry name" value="Ser/Thr_kinase_AS"/>
</dbReference>
<evidence type="ECO:0000256" key="13">
    <source>
        <dbReference type="PROSITE-ProRule" id="PRU10141"/>
    </source>
</evidence>
<evidence type="ECO:0000256" key="14">
    <source>
        <dbReference type="RuleBase" id="RU000304"/>
    </source>
</evidence>
<dbReference type="InterPro" id="IPR011009">
    <property type="entry name" value="Kinase-like_dom_sf"/>
</dbReference>
<protein>
    <recommendedName>
        <fullName evidence="4">non-specific serine/threonine protein kinase</fullName>
        <ecNumber evidence="4">2.7.11.1</ecNumber>
    </recommendedName>
</protein>
<evidence type="ECO:0000256" key="8">
    <source>
        <dbReference type="ARBA" id="ARBA00022741"/>
    </source>
</evidence>
<name>A0AAN7GIA9_9MYRT</name>
<gene>
    <name evidence="17" type="ORF">SAY87_025763</name>
</gene>
<comment type="subcellular location">
    <subcellularLocation>
        <location evidence="1">Cytoplasm</location>
    </subcellularLocation>
</comment>
<evidence type="ECO:0000256" key="9">
    <source>
        <dbReference type="ARBA" id="ARBA00022777"/>
    </source>
</evidence>
<dbReference type="GO" id="GO:0005524">
    <property type="term" value="F:ATP binding"/>
    <property type="evidence" value="ECO:0007669"/>
    <property type="project" value="UniProtKB-UniRule"/>
</dbReference>
<dbReference type="InterPro" id="IPR050235">
    <property type="entry name" value="CK1_Ser-Thr_kinase"/>
</dbReference>
<dbReference type="Pfam" id="PF00069">
    <property type="entry name" value="Pkinase"/>
    <property type="match status" value="1"/>
</dbReference>
<evidence type="ECO:0000256" key="10">
    <source>
        <dbReference type="ARBA" id="ARBA00022840"/>
    </source>
</evidence>
<dbReference type="EC" id="2.7.11.1" evidence="4"/>
<organism evidence="17 18">
    <name type="scientific">Trapa incisa</name>
    <dbReference type="NCBI Taxonomy" id="236973"/>
    <lineage>
        <taxon>Eukaryota</taxon>
        <taxon>Viridiplantae</taxon>
        <taxon>Streptophyta</taxon>
        <taxon>Embryophyta</taxon>
        <taxon>Tracheophyta</taxon>
        <taxon>Spermatophyta</taxon>
        <taxon>Magnoliopsida</taxon>
        <taxon>eudicotyledons</taxon>
        <taxon>Gunneridae</taxon>
        <taxon>Pentapetalae</taxon>
        <taxon>rosids</taxon>
        <taxon>malvids</taxon>
        <taxon>Myrtales</taxon>
        <taxon>Lythraceae</taxon>
        <taxon>Trapa</taxon>
    </lineage>
</organism>
<feature type="region of interest" description="Disordered" evidence="15">
    <location>
        <begin position="302"/>
        <end position="324"/>
    </location>
</feature>
<evidence type="ECO:0000259" key="16">
    <source>
        <dbReference type="PROSITE" id="PS50011"/>
    </source>
</evidence>
<evidence type="ECO:0000313" key="17">
    <source>
        <dbReference type="EMBL" id="KAK4746726.1"/>
    </source>
</evidence>
<dbReference type="SMART" id="SM00220">
    <property type="entry name" value="S_TKc"/>
    <property type="match status" value="1"/>
</dbReference>
<evidence type="ECO:0000256" key="5">
    <source>
        <dbReference type="ARBA" id="ARBA00022490"/>
    </source>
</evidence>
<sequence>MDHIIGGKFKLGRKIGGGSFGELYLGVNIESREEVAIKFESVKTKHPQLHYESKLYMLLQGGTGVPHLKWFGIEGEYNVMVIDLLGPSLEDLFNYCNRKFSLKTVLMLADQLINRVEYMHSRGFLHRDLKPDNFLMGLGRKANQVYIIDYGLAKKYRDLQTHKHIPYRENKNLTGTARYASVNTHLGVEQSRRDDLESLGYMLMYFLRGSLPWQGLRAGNKKQKYDRISEKKMLTPIEVLCKSYPSEFVSYFHYCRSLRFEDKPDYSYLKTLFQDLLFREGYSFDYLFDWTILKYPQISSTSKSRAIGKGGPSDEKAEKPSVGQETCDKLAGAGEVIGRRTVSGDHSKHKAPEDDQLKDVHGSQRGRTLTSFQGSSLKRAIASKRLSSSGDPNDSRMGHMVPSSGGLSTSRRIQAESDPRFSSLSYPSASHGVKDTRLPRFELLTISSDKRK</sequence>
<dbReference type="Gene3D" id="1.10.510.10">
    <property type="entry name" value="Transferase(Phosphotransferase) domain 1"/>
    <property type="match status" value="1"/>
</dbReference>
<feature type="region of interest" description="Disordered" evidence="15">
    <location>
        <begin position="338"/>
        <end position="452"/>
    </location>
</feature>
<proteinExistence type="inferred from homology"/>
<keyword evidence="10 13" id="KW-0067">ATP-binding</keyword>
<feature type="binding site" evidence="13">
    <location>
        <position position="38"/>
    </location>
    <ligand>
        <name>ATP</name>
        <dbReference type="ChEBI" id="CHEBI:30616"/>
    </ligand>
</feature>
<dbReference type="InterPro" id="IPR017441">
    <property type="entry name" value="Protein_kinase_ATP_BS"/>
</dbReference>
<dbReference type="PROSITE" id="PS00107">
    <property type="entry name" value="PROTEIN_KINASE_ATP"/>
    <property type="match status" value="1"/>
</dbReference>
<evidence type="ECO:0000256" key="12">
    <source>
        <dbReference type="ARBA" id="ARBA00048679"/>
    </source>
</evidence>
<dbReference type="CDD" id="cd14125">
    <property type="entry name" value="STKc_CK1_delta_epsilon"/>
    <property type="match status" value="1"/>
</dbReference>
<dbReference type="GO" id="GO:0005737">
    <property type="term" value="C:cytoplasm"/>
    <property type="evidence" value="ECO:0007669"/>
    <property type="project" value="UniProtKB-SubCell"/>
</dbReference>
<feature type="compositionally biased region" description="Polar residues" evidence="15">
    <location>
        <begin position="365"/>
        <end position="376"/>
    </location>
</feature>
<reference evidence="17 18" key="1">
    <citation type="journal article" date="2023" name="Hortic Res">
        <title>Pangenome of water caltrop reveals structural variations and asymmetric subgenome divergence after allopolyploidization.</title>
        <authorList>
            <person name="Zhang X."/>
            <person name="Chen Y."/>
            <person name="Wang L."/>
            <person name="Yuan Y."/>
            <person name="Fang M."/>
            <person name="Shi L."/>
            <person name="Lu R."/>
            <person name="Comes H.P."/>
            <person name="Ma Y."/>
            <person name="Chen Y."/>
            <person name="Huang G."/>
            <person name="Zhou Y."/>
            <person name="Zheng Z."/>
            <person name="Qiu Y."/>
        </authorList>
    </citation>
    <scope>NUCLEOTIDE SEQUENCE [LARGE SCALE GENOMIC DNA]</scope>
    <source>
        <tissue evidence="17">Roots</tissue>
    </source>
</reference>
<comment type="caution">
    <text evidence="17">The sequence shown here is derived from an EMBL/GenBank/DDBJ whole genome shotgun (WGS) entry which is preliminary data.</text>
</comment>
<dbReference type="FunFam" id="1.10.510.10:FF:000164">
    <property type="entry name" value="Casein kinase 1-like protein"/>
    <property type="match status" value="1"/>
</dbReference>
<dbReference type="AlphaFoldDB" id="A0AAN7GIA9"/>
<evidence type="ECO:0000256" key="15">
    <source>
        <dbReference type="SAM" id="MobiDB-lite"/>
    </source>
</evidence>
<dbReference type="PROSITE" id="PS50011">
    <property type="entry name" value="PROTEIN_KINASE_DOM"/>
    <property type="match status" value="1"/>
</dbReference>
<dbReference type="InterPro" id="IPR000719">
    <property type="entry name" value="Prot_kinase_dom"/>
</dbReference>
<evidence type="ECO:0000256" key="7">
    <source>
        <dbReference type="ARBA" id="ARBA00022679"/>
    </source>
</evidence>
<dbReference type="EMBL" id="JAXIOK010000020">
    <property type="protein sequence ID" value="KAK4746726.1"/>
    <property type="molecule type" value="Genomic_DNA"/>
</dbReference>
<keyword evidence="18" id="KW-1185">Reference proteome</keyword>
<dbReference type="Proteomes" id="UP001345219">
    <property type="component" value="Chromosome 20"/>
</dbReference>
<keyword evidence="7" id="KW-0808">Transferase</keyword>
<comment type="similarity">
    <text evidence="2">Belongs to the protein kinase superfamily. CK1 Ser/Thr protein kinase family. Casein kinase I subfamily.</text>
</comment>
<accession>A0AAN7GIA9</accession>
<evidence type="ECO:0000256" key="11">
    <source>
        <dbReference type="ARBA" id="ARBA00047899"/>
    </source>
</evidence>
<dbReference type="SUPFAM" id="SSF56112">
    <property type="entry name" value="Protein kinase-like (PK-like)"/>
    <property type="match status" value="1"/>
</dbReference>
<evidence type="ECO:0000256" key="4">
    <source>
        <dbReference type="ARBA" id="ARBA00012513"/>
    </source>
</evidence>
<comment type="catalytic activity">
    <reaction evidence="11">
        <text>L-threonyl-[protein] + ATP = O-phospho-L-threonyl-[protein] + ADP + H(+)</text>
        <dbReference type="Rhea" id="RHEA:46608"/>
        <dbReference type="Rhea" id="RHEA-COMP:11060"/>
        <dbReference type="Rhea" id="RHEA-COMP:11605"/>
        <dbReference type="ChEBI" id="CHEBI:15378"/>
        <dbReference type="ChEBI" id="CHEBI:30013"/>
        <dbReference type="ChEBI" id="CHEBI:30616"/>
        <dbReference type="ChEBI" id="CHEBI:61977"/>
        <dbReference type="ChEBI" id="CHEBI:456216"/>
        <dbReference type="EC" id="2.7.11.1"/>
    </reaction>
</comment>
<evidence type="ECO:0000256" key="6">
    <source>
        <dbReference type="ARBA" id="ARBA00022527"/>
    </source>
</evidence>
<evidence type="ECO:0000256" key="2">
    <source>
        <dbReference type="ARBA" id="ARBA00005926"/>
    </source>
</evidence>